<gene>
    <name evidence="1" type="ORF">SAMN05421546_0708</name>
</gene>
<evidence type="ECO:0000313" key="2">
    <source>
        <dbReference type="Proteomes" id="UP000241788"/>
    </source>
</evidence>
<dbReference type="STRING" id="1604334.SAMN05421546_0708"/>
<protein>
    <recommendedName>
        <fullName evidence="3">Protein sip-5</fullName>
    </recommendedName>
</protein>
<dbReference type="RefSeq" id="WP_076585406.1">
    <property type="nucleotide sequence ID" value="NZ_FTLW01000002.1"/>
</dbReference>
<proteinExistence type="predicted"/>
<dbReference type="EMBL" id="FTLW01000002">
    <property type="protein sequence ID" value="SIQ16173.1"/>
    <property type="molecule type" value="Genomic_DNA"/>
</dbReference>
<reference evidence="2" key="1">
    <citation type="submission" date="2017-01" db="EMBL/GenBank/DDBJ databases">
        <authorList>
            <person name="Varghese N."/>
            <person name="Submissions S."/>
        </authorList>
    </citation>
    <scope>NUCLEOTIDE SEQUENCE [LARGE SCALE GENOMIC DNA]</scope>
    <source>
        <strain evidence="2">UM1</strain>
    </source>
</reference>
<keyword evidence="2" id="KW-1185">Reference proteome</keyword>
<dbReference type="Proteomes" id="UP000241788">
    <property type="component" value="Unassembled WGS sequence"/>
</dbReference>
<sequence>MGFNKLIDKVTQAEQALEAHERYVGVEWRQLKGAWRTAWTPGRIVIAGLASGFIVGRTRPLANVASGGLMQLMTAISGLVASGSAQAAAGEAGEAADQAEATAEATKAATTVTAVAAAPRTSSNDPLLDHEALRRRGLL</sequence>
<accession>A0A1N6QHR8</accession>
<evidence type="ECO:0000313" key="1">
    <source>
        <dbReference type="EMBL" id="SIQ16173.1"/>
    </source>
</evidence>
<dbReference type="OrthoDB" id="6027991at2"/>
<organism evidence="1 2">
    <name type="scientific">Solilutibacter tolerans</name>
    <dbReference type="NCBI Taxonomy" id="1604334"/>
    <lineage>
        <taxon>Bacteria</taxon>
        <taxon>Pseudomonadati</taxon>
        <taxon>Pseudomonadota</taxon>
        <taxon>Gammaproteobacteria</taxon>
        <taxon>Lysobacterales</taxon>
        <taxon>Lysobacteraceae</taxon>
        <taxon>Solilutibacter</taxon>
    </lineage>
</organism>
<name>A0A1N6QHR8_9GAMM</name>
<dbReference type="AlphaFoldDB" id="A0A1N6QHR8"/>
<evidence type="ECO:0008006" key="3">
    <source>
        <dbReference type="Google" id="ProtNLM"/>
    </source>
</evidence>